<dbReference type="GO" id="GO:0016791">
    <property type="term" value="F:phosphatase activity"/>
    <property type="evidence" value="ECO:0007669"/>
    <property type="project" value="TreeGrafter"/>
</dbReference>
<reference evidence="3 4" key="1">
    <citation type="journal article" date="2014" name="Int. J. Syst. Evol. Microbiol.">
        <title>Lysinibacillus halotolerans sp. nov., isolated from saline-alkaline soil.</title>
        <authorList>
            <person name="Kong D."/>
            <person name="Wang Y."/>
            <person name="Zhao B."/>
            <person name="Li Y."/>
            <person name="Song J."/>
            <person name="Zhai Y."/>
            <person name="Zhang C."/>
            <person name="Wang H."/>
            <person name="Chen X."/>
            <person name="Zhao B."/>
            <person name="Ruan Z."/>
        </authorList>
    </citation>
    <scope>NUCLEOTIDE SEQUENCE [LARGE SCALE GENOMIC DNA]</scope>
    <source>
        <strain evidence="3 4">MCCC 1A12703</strain>
    </source>
</reference>
<protein>
    <submittedName>
        <fullName evidence="3">Phosphoserine phosphatase</fullName>
    </submittedName>
</protein>
<dbReference type="Gene3D" id="1.10.1240.30">
    <property type="entry name" value="KaiA/RbsU domain"/>
    <property type="match status" value="1"/>
</dbReference>
<dbReference type="Pfam" id="PF08673">
    <property type="entry name" value="RsbU_N"/>
    <property type="match status" value="1"/>
</dbReference>
<evidence type="ECO:0000313" key="3">
    <source>
        <dbReference type="EMBL" id="RNC97735.1"/>
    </source>
</evidence>
<dbReference type="Proteomes" id="UP000279909">
    <property type="component" value="Unassembled WGS sequence"/>
</dbReference>
<dbReference type="InterPro" id="IPR036457">
    <property type="entry name" value="PPM-type-like_dom_sf"/>
</dbReference>
<dbReference type="InterPro" id="IPR052016">
    <property type="entry name" value="Bact_Sigma-Reg"/>
</dbReference>
<dbReference type="SUPFAM" id="SSF81606">
    <property type="entry name" value="PP2C-like"/>
    <property type="match status" value="1"/>
</dbReference>
<evidence type="ECO:0000259" key="2">
    <source>
        <dbReference type="SMART" id="SM00331"/>
    </source>
</evidence>
<dbReference type="RefSeq" id="WP_122972931.1">
    <property type="nucleotide sequence ID" value="NZ_RHLQ01000040.1"/>
</dbReference>
<dbReference type="InterPro" id="IPR017944">
    <property type="entry name" value="KaiA/RbsU_helical_domain_sf"/>
</dbReference>
<accession>A0A3M8H5P3</accession>
<dbReference type="InterPro" id="IPR001932">
    <property type="entry name" value="PPM-type_phosphatase-like_dom"/>
</dbReference>
<comment type="caution">
    <text evidence="3">The sequence shown here is derived from an EMBL/GenBank/DDBJ whole genome shotgun (WGS) entry which is preliminary data.</text>
</comment>
<gene>
    <name evidence="3" type="ORF">EC501_14015</name>
</gene>
<proteinExistence type="predicted"/>
<sequence length="331" mass="38687">MEQLKRDYKIILSNYIHNQNESNLYTGQNFIKRLIQKNVSPEEVISIHKQALEEIIEDLPESTIHAYDFLIEVMVHFGLKLKEHQSLLMKQEELRIEMEVAARIQNTLLETTIPNPENLDIGMVSVPLRKMNGDYVHFMHDHKRYLSIAVTDVVGKGVPAALCMSMVKYGLDTLEYANSNPSYVLEALNQLIEKSVDDSMFVSMCYSRYDLETDIFTWSSAGHEPPLYYDSREKVYYDLESKELLLGILPEVKYSQHDIKLNENDFIILMTDGVTDFRKQENFDPRQYIKELALSCRHLNAQEMCENIYKKLQVLHNYELEDDFTIVIIKK</sequence>
<dbReference type="SUPFAM" id="SSF101215">
    <property type="entry name" value="KaiA/RbsU domain"/>
    <property type="match status" value="1"/>
</dbReference>
<keyword evidence="4" id="KW-1185">Reference proteome</keyword>
<dbReference type="Pfam" id="PF07228">
    <property type="entry name" value="SpoIIE"/>
    <property type="match status" value="1"/>
</dbReference>
<dbReference type="EMBL" id="RHLQ01000040">
    <property type="protein sequence ID" value="RNC97735.1"/>
    <property type="molecule type" value="Genomic_DNA"/>
</dbReference>
<dbReference type="PANTHER" id="PTHR43156">
    <property type="entry name" value="STAGE II SPORULATION PROTEIN E-RELATED"/>
    <property type="match status" value="1"/>
</dbReference>
<keyword evidence="1" id="KW-0378">Hydrolase</keyword>
<dbReference type="AlphaFoldDB" id="A0A3M8H5P3"/>
<name>A0A3M8H5P3_9BACI</name>
<evidence type="ECO:0000313" key="4">
    <source>
        <dbReference type="Proteomes" id="UP000279909"/>
    </source>
</evidence>
<dbReference type="Gene3D" id="3.60.40.10">
    <property type="entry name" value="PPM-type phosphatase domain"/>
    <property type="match status" value="1"/>
</dbReference>
<dbReference type="InterPro" id="IPR014787">
    <property type="entry name" value="PSer_Pase_RsbU_N"/>
</dbReference>
<feature type="domain" description="PPM-type phosphatase" evidence="2">
    <location>
        <begin position="116"/>
        <end position="331"/>
    </location>
</feature>
<evidence type="ECO:0000256" key="1">
    <source>
        <dbReference type="ARBA" id="ARBA00022801"/>
    </source>
</evidence>
<dbReference type="SMART" id="SM00331">
    <property type="entry name" value="PP2C_SIG"/>
    <property type="match status" value="1"/>
</dbReference>
<organism evidence="3 4">
    <name type="scientific">Lysinibacillus halotolerans</name>
    <dbReference type="NCBI Taxonomy" id="1368476"/>
    <lineage>
        <taxon>Bacteria</taxon>
        <taxon>Bacillati</taxon>
        <taxon>Bacillota</taxon>
        <taxon>Bacilli</taxon>
        <taxon>Bacillales</taxon>
        <taxon>Bacillaceae</taxon>
        <taxon>Lysinibacillus</taxon>
    </lineage>
</organism>
<dbReference type="PANTHER" id="PTHR43156:SF15">
    <property type="entry name" value="PHOSPHOSERINE PHOSPHATASE RSBU"/>
    <property type="match status" value="1"/>
</dbReference>
<dbReference type="OrthoDB" id="311592at2"/>